<evidence type="ECO:0000313" key="2">
    <source>
        <dbReference type="EMBL" id="MEC5386400.1"/>
    </source>
</evidence>
<evidence type="ECO:0000259" key="1">
    <source>
        <dbReference type="Pfam" id="PF05239"/>
    </source>
</evidence>
<dbReference type="Gene3D" id="3.90.50.10">
    <property type="entry name" value="Photosynthetic Reaction Center, subunit H, domain 2"/>
    <property type="match status" value="2"/>
</dbReference>
<dbReference type="PANTHER" id="PTHR36505:SF1">
    <property type="entry name" value="BLR1072 PROTEIN"/>
    <property type="match status" value="1"/>
</dbReference>
<accession>A0ABU6K5Z0</accession>
<dbReference type="InterPro" id="IPR014747">
    <property type="entry name" value="Bac_photo_RC_H_C"/>
</dbReference>
<protein>
    <submittedName>
        <fullName evidence="2">PRC-barrel domain-containing protein</fullName>
    </submittedName>
</protein>
<reference evidence="2 3" key="1">
    <citation type="submission" date="2024-01" db="EMBL/GenBank/DDBJ databases">
        <title>Uliginosibacterium soil sp. nov.</title>
        <authorList>
            <person name="Lv Y."/>
        </authorList>
    </citation>
    <scope>NUCLEOTIDE SEQUENCE [LARGE SCALE GENOMIC DNA]</scope>
    <source>
        <strain evidence="2 3">H3</strain>
    </source>
</reference>
<dbReference type="Proteomes" id="UP001331561">
    <property type="component" value="Unassembled WGS sequence"/>
</dbReference>
<dbReference type="Pfam" id="PF05239">
    <property type="entry name" value="PRC"/>
    <property type="match status" value="1"/>
</dbReference>
<dbReference type="RefSeq" id="WP_327599367.1">
    <property type="nucleotide sequence ID" value="NZ_JAYXHS010000002.1"/>
</dbReference>
<dbReference type="InterPro" id="IPR011033">
    <property type="entry name" value="PRC_barrel-like_sf"/>
</dbReference>
<feature type="domain" description="PRC-barrel" evidence="1">
    <location>
        <begin position="15"/>
        <end position="70"/>
    </location>
</feature>
<organism evidence="2 3">
    <name type="scientific">Uliginosibacterium silvisoli</name>
    <dbReference type="NCBI Taxonomy" id="3114758"/>
    <lineage>
        <taxon>Bacteria</taxon>
        <taxon>Pseudomonadati</taxon>
        <taxon>Pseudomonadota</taxon>
        <taxon>Betaproteobacteria</taxon>
        <taxon>Rhodocyclales</taxon>
        <taxon>Zoogloeaceae</taxon>
        <taxon>Uliginosibacterium</taxon>
    </lineage>
</organism>
<comment type="caution">
    <text evidence="2">The sequence shown here is derived from an EMBL/GenBank/DDBJ whole genome shotgun (WGS) entry which is preliminary data.</text>
</comment>
<dbReference type="SUPFAM" id="SSF50346">
    <property type="entry name" value="PRC-barrel domain"/>
    <property type="match status" value="2"/>
</dbReference>
<dbReference type="EMBL" id="JAYXHS010000002">
    <property type="protein sequence ID" value="MEC5386400.1"/>
    <property type="molecule type" value="Genomic_DNA"/>
</dbReference>
<evidence type="ECO:0000313" key="3">
    <source>
        <dbReference type="Proteomes" id="UP001331561"/>
    </source>
</evidence>
<gene>
    <name evidence="2" type="ORF">VVD49_11745</name>
</gene>
<dbReference type="InterPro" id="IPR027275">
    <property type="entry name" value="PRC-brl_dom"/>
</dbReference>
<sequence>MLHRLKKLHGMTLGATDGDIGKVKDVYFDDVSWGVRYLVVDTGGWLSNRKVLISPRAIHSVDWDEETIYVALSQQQVKDSPDIDTDQPVSRQQEAEFYAYYGYPTYWGGGFLWGPYPILADDMAGSSVVAAELALRDKHRFEGDHHLRSADEVTGYHVRAGDEQVGHLEEFLLDDEAWAIRYAVVDTAKWWVGRKVVVRPQWITKVEWADHTASLGLDKAAIEASPEYDPDLTLSRDYEMRLHEHYRREVYWDGE</sequence>
<proteinExistence type="predicted"/>
<dbReference type="PANTHER" id="PTHR36505">
    <property type="entry name" value="BLR1072 PROTEIN"/>
    <property type="match status" value="1"/>
</dbReference>
<keyword evidence="3" id="KW-1185">Reference proteome</keyword>
<name>A0ABU6K5Z0_9RHOO</name>